<dbReference type="RefSeq" id="WP_088076520.1">
    <property type="nucleotide sequence ID" value="NZ_JAHQCR010000043.1"/>
</dbReference>
<evidence type="ECO:0000313" key="2">
    <source>
        <dbReference type="Proteomes" id="UP000790580"/>
    </source>
</evidence>
<keyword evidence="2" id="KW-1185">Reference proteome</keyword>
<dbReference type="EMBL" id="JAHQCR010000043">
    <property type="protein sequence ID" value="MBU9721721.1"/>
    <property type="molecule type" value="Genomic_DNA"/>
</dbReference>
<protein>
    <submittedName>
        <fullName evidence="1">Uncharacterized protein</fullName>
    </submittedName>
</protein>
<name>A0ABS6JT20_9BACI</name>
<reference evidence="1 2" key="1">
    <citation type="submission" date="2021-06" db="EMBL/GenBank/DDBJ databases">
        <title>Bacillus sp. RD4P76, an endophyte from a halophyte.</title>
        <authorList>
            <person name="Sun J.-Q."/>
        </authorList>
    </citation>
    <scope>NUCLEOTIDE SEQUENCE [LARGE SCALE GENOMIC DNA]</scope>
    <source>
        <strain evidence="1 2">JCM 17098</strain>
    </source>
</reference>
<comment type="caution">
    <text evidence="1">The sequence shown here is derived from an EMBL/GenBank/DDBJ whole genome shotgun (WGS) entry which is preliminary data.</text>
</comment>
<dbReference type="Proteomes" id="UP000790580">
    <property type="component" value="Unassembled WGS sequence"/>
</dbReference>
<proteinExistence type="predicted"/>
<sequence>MFQIKNYKITHLGSFSSESQYEPGKCAIKPYQSKKLKQISKILTGYPTRFDNIHLRYSPKGIICVLNDQVNLQRENGEINESESKEAFQLIEELNRDLI</sequence>
<gene>
    <name evidence="1" type="ORF">KS407_09735</name>
</gene>
<accession>A0ABS6JT20</accession>
<organism evidence="1 2">
    <name type="scientific">Evansella alkalicola</name>
    <dbReference type="NCBI Taxonomy" id="745819"/>
    <lineage>
        <taxon>Bacteria</taxon>
        <taxon>Bacillati</taxon>
        <taxon>Bacillota</taxon>
        <taxon>Bacilli</taxon>
        <taxon>Bacillales</taxon>
        <taxon>Bacillaceae</taxon>
        <taxon>Evansella</taxon>
    </lineage>
</organism>
<evidence type="ECO:0000313" key="1">
    <source>
        <dbReference type="EMBL" id="MBU9721721.1"/>
    </source>
</evidence>